<feature type="chain" id="PRO_5042872584" description="Azaphilone pigments biosynthesis cluster protein L N-terminal domain-containing protein" evidence="2">
    <location>
        <begin position="24"/>
        <end position="400"/>
    </location>
</feature>
<keyword evidence="5" id="KW-1185">Reference proteome</keyword>
<feature type="domain" description="Azaphilone pigments biosynthesis cluster protein L N-terminal" evidence="3">
    <location>
        <begin position="1"/>
        <end position="162"/>
    </location>
</feature>
<comment type="caution">
    <text evidence="4">The sequence shown here is derived from an EMBL/GenBank/DDBJ whole genome shotgun (WGS) entry which is preliminary data.</text>
</comment>
<reference evidence="4" key="2">
    <citation type="submission" date="2023-05" db="EMBL/GenBank/DDBJ databases">
        <authorList>
            <consortium name="Lawrence Berkeley National Laboratory"/>
            <person name="Steindorff A."/>
            <person name="Hensen N."/>
            <person name="Bonometti L."/>
            <person name="Westerberg I."/>
            <person name="Brannstrom I.O."/>
            <person name="Guillou S."/>
            <person name="Cros-Aarteil S."/>
            <person name="Calhoun S."/>
            <person name="Haridas S."/>
            <person name="Kuo A."/>
            <person name="Mondo S."/>
            <person name="Pangilinan J."/>
            <person name="Riley R."/>
            <person name="Labutti K."/>
            <person name="Andreopoulos B."/>
            <person name="Lipzen A."/>
            <person name="Chen C."/>
            <person name="Yanf M."/>
            <person name="Daum C."/>
            <person name="Ng V."/>
            <person name="Clum A."/>
            <person name="Ohm R."/>
            <person name="Martin F."/>
            <person name="Silar P."/>
            <person name="Natvig D."/>
            <person name="Lalanne C."/>
            <person name="Gautier V."/>
            <person name="Ament-Velasquez S.L."/>
            <person name="Kruys A."/>
            <person name="Hutchinson M.I."/>
            <person name="Powell A.J."/>
            <person name="Barry K."/>
            <person name="Miller A.N."/>
            <person name="Grigoriev I.V."/>
            <person name="Debuchy R."/>
            <person name="Gladieux P."/>
            <person name="Thoren M.H."/>
            <person name="Johannesson H."/>
        </authorList>
    </citation>
    <scope>NUCLEOTIDE SEQUENCE</scope>
    <source>
        <strain evidence="4">CBS 103.79</strain>
    </source>
</reference>
<feature type="signal peptide" evidence="2">
    <location>
        <begin position="1"/>
        <end position="23"/>
    </location>
</feature>
<dbReference type="AlphaFoldDB" id="A0AAN6MAZ2"/>
<gene>
    <name evidence="4" type="ORF">C8A05DRAFT_39724</name>
</gene>
<proteinExistence type="predicted"/>
<evidence type="ECO:0000259" key="3">
    <source>
        <dbReference type="Pfam" id="PF17111"/>
    </source>
</evidence>
<dbReference type="Proteomes" id="UP001303889">
    <property type="component" value="Unassembled WGS sequence"/>
</dbReference>
<evidence type="ECO:0000256" key="1">
    <source>
        <dbReference type="SAM" id="MobiDB-lite"/>
    </source>
</evidence>
<dbReference type="InterPro" id="IPR031348">
    <property type="entry name" value="PigL_N"/>
</dbReference>
<feature type="non-terminal residue" evidence="4">
    <location>
        <position position="400"/>
    </location>
</feature>
<feature type="region of interest" description="Disordered" evidence="1">
    <location>
        <begin position="344"/>
        <end position="400"/>
    </location>
</feature>
<name>A0AAN6MAZ2_9PEZI</name>
<feature type="compositionally biased region" description="Low complexity" evidence="1">
    <location>
        <begin position="360"/>
        <end position="370"/>
    </location>
</feature>
<dbReference type="EMBL" id="MU856429">
    <property type="protein sequence ID" value="KAK3896726.1"/>
    <property type="molecule type" value="Genomic_DNA"/>
</dbReference>
<reference evidence="4" key="1">
    <citation type="journal article" date="2023" name="Mol. Phylogenet. Evol.">
        <title>Genome-scale phylogeny and comparative genomics of the fungal order Sordariales.</title>
        <authorList>
            <person name="Hensen N."/>
            <person name="Bonometti L."/>
            <person name="Westerberg I."/>
            <person name="Brannstrom I.O."/>
            <person name="Guillou S."/>
            <person name="Cros-Aarteil S."/>
            <person name="Calhoun S."/>
            <person name="Haridas S."/>
            <person name="Kuo A."/>
            <person name="Mondo S."/>
            <person name="Pangilinan J."/>
            <person name="Riley R."/>
            <person name="LaButti K."/>
            <person name="Andreopoulos B."/>
            <person name="Lipzen A."/>
            <person name="Chen C."/>
            <person name="Yan M."/>
            <person name="Daum C."/>
            <person name="Ng V."/>
            <person name="Clum A."/>
            <person name="Steindorff A."/>
            <person name="Ohm R.A."/>
            <person name="Martin F."/>
            <person name="Silar P."/>
            <person name="Natvig D.O."/>
            <person name="Lalanne C."/>
            <person name="Gautier V."/>
            <person name="Ament-Velasquez S.L."/>
            <person name="Kruys A."/>
            <person name="Hutchinson M.I."/>
            <person name="Powell A.J."/>
            <person name="Barry K."/>
            <person name="Miller A.N."/>
            <person name="Grigoriev I.V."/>
            <person name="Debuchy R."/>
            <person name="Gladieux P."/>
            <person name="Hiltunen Thoren M."/>
            <person name="Johannesson H."/>
        </authorList>
    </citation>
    <scope>NUCLEOTIDE SEQUENCE</scope>
    <source>
        <strain evidence="4">CBS 103.79</strain>
    </source>
</reference>
<sequence>MDPLTISTAVLAFLSVSIKVCVGLRQFRGGAAEADTTINALIGDLGALRRVLESMEASFAEAGVDDEAVVRQTGHMGSHWRSLADALNDGHAALADFDELLQALNKQVRVLDEPRRRLRVQSAATKIALFRQQIQAYKDTLQLSLQTIILWNSVSAQKTAAKVLPGLDAIHQEIRRLATNVDIKIQAMQDLMIGAHESSTIKTAERLKCCIHSAASVLSSASTAMLEVMEEDDGGGSISGDLAAKDVAAVLAWIQNNAFETALDGGPTAPDGEGDAAAALAALSGRRAQREAPEQTFPDPILPTPPDLAFHAPPTAPQATIIASIPPPAVEHVTAFTPLPNISPGPVNTSLPNPSPPVNTPSTSPSPLVNRPAPPSPAFTTSLISSQPPVLPPITRSISP</sequence>
<accession>A0AAN6MAZ2</accession>
<keyword evidence="2" id="KW-0732">Signal</keyword>
<feature type="compositionally biased region" description="Polar residues" evidence="1">
    <location>
        <begin position="378"/>
        <end position="388"/>
    </location>
</feature>
<organism evidence="4 5">
    <name type="scientific">Staphylotrichum tortipilum</name>
    <dbReference type="NCBI Taxonomy" id="2831512"/>
    <lineage>
        <taxon>Eukaryota</taxon>
        <taxon>Fungi</taxon>
        <taxon>Dikarya</taxon>
        <taxon>Ascomycota</taxon>
        <taxon>Pezizomycotina</taxon>
        <taxon>Sordariomycetes</taxon>
        <taxon>Sordariomycetidae</taxon>
        <taxon>Sordariales</taxon>
        <taxon>Chaetomiaceae</taxon>
        <taxon>Staphylotrichum</taxon>
    </lineage>
</organism>
<protein>
    <recommendedName>
        <fullName evidence="3">Azaphilone pigments biosynthesis cluster protein L N-terminal domain-containing protein</fullName>
    </recommendedName>
</protein>
<evidence type="ECO:0000313" key="5">
    <source>
        <dbReference type="Proteomes" id="UP001303889"/>
    </source>
</evidence>
<evidence type="ECO:0000256" key="2">
    <source>
        <dbReference type="SAM" id="SignalP"/>
    </source>
</evidence>
<dbReference type="Pfam" id="PF17111">
    <property type="entry name" value="PigL_N"/>
    <property type="match status" value="1"/>
</dbReference>
<evidence type="ECO:0000313" key="4">
    <source>
        <dbReference type="EMBL" id="KAK3896726.1"/>
    </source>
</evidence>